<proteinExistence type="predicted"/>
<protein>
    <recommendedName>
        <fullName evidence="3">DUF2854 domain-containing protein</fullName>
    </recommendedName>
</protein>
<name>A0A0G2HIU3_9SYNE</name>
<organism evidence="1 2">
    <name type="scientific">Candidatus Synechococcus spongiarum SP3</name>
    <dbReference type="NCBI Taxonomy" id="1604020"/>
    <lineage>
        <taxon>Bacteria</taxon>
        <taxon>Bacillati</taxon>
        <taxon>Cyanobacteriota</taxon>
        <taxon>Cyanophyceae</taxon>
        <taxon>Synechococcales</taxon>
        <taxon>Synechococcaceae</taxon>
        <taxon>Synechococcus</taxon>
    </lineage>
</organism>
<dbReference type="EMBL" id="JXQG01000094">
    <property type="protein sequence ID" value="KKZ10415.1"/>
    <property type="molecule type" value="Genomic_DNA"/>
</dbReference>
<comment type="caution">
    <text evidence="1">The sequence shown here is derived from an EMBL/GenBank/DDBJ whole genome shotgun (WGS) entry which is preliminary data.</text>
</comment>
<dbReference type="Pfam" id="PF11016">
    <property type="entry name" value="DUF2854"/>
    <property type="match status" value="1"/>
</dbReference>
<dbReference type="PATRIC" id="fig|1604020.3.peg.108"/>
<dbReference type="InterPro" id="IPR021275">
    <property type="entry name" value="DUF2854"/>
</dbReference>
<accession>A0A0G2HIU3</accession>
<evidence type="ECO:0000313" key="1">
    <source>
        <dbReference type="EMBL" id="KKZ10415.1"/>
    </source>
</evidence>
<reference evidence="1 2" key="1">
    <citation type="submission" date="2015-01" db="EMBL/GenBank/DDBJ databases">
        <title>Lifestyle Evolution in Cyanobacterial Symbionts of Sponges.</title>
        <authorList>
            <person name="Burgsdorf I."/>
            <person name="Slaby B.M."/>
            <person name="Handley K.M."/>
            <person name="Haber M."/>
            <person name="Blom J."/>
            <person name="Marshall C.W."/>
            <person name="Gilbert J.A."/>
            <person name="Hentschel U."/>
            <person name="Steindler L."/>
        </authorList>
    </citation>
    <scope>NUCLEOTIDE SEQUENCE [LARGE SCALE GENOMIC DNA]</scope>
    <source>
        <strain evidence="1">SP3</strain>
    </source>
</reference>
<dbReference type="PANTHER" id="PTHR35551:SF1">
    <property type="entry name" value="ACCLIMATION OF PHOTOSYNTHESIS TO ENVIRONMENT"/>
    <property type="match status" value="1"/>
</dbReference>
<sequence>MGSFFSPGNWITVLGASLAVFGLVAYAADHPVLNLVGLFSGIPVLLGGLALKSSELPPVPWLRQPDDRSRTLRQTVATETQQRLVKDVQRWRYGQKAHLESSLEALKLWRGDKPPQLAGLREDDVQGRYQLTMRFELGSDEERQAWLDKRDRLARFFGPGLEAAVVVVGPRCLEVQLLSC</sequence>
<dbReference type="Proteomes" id="UP000035067">
    <property type="component" value="Unassembled WGS sequence"/>
</dbReference>
<evidence type="ECO:0000313" key="2">
    <source>
        <dbReference type="Proteomes" id="UP000035067"/>
    </source>
</evidence>
<dbReference type="PANTHER" id="PTHR35551">
    <property type="match status" value="1"/>
</dbReference>
<evidence type="ECO:0008006" key="3">
    <source>
        <dbReference type="Google" id="ProtNLM"/>
    </source>
</evidence>
<gene>
    <name evidence="1" type="ORF">TE42_10200</name>
</gene>
<dbReference type="AlphaFoldDB" id="A0A0G2HIU3"/>